<gene>
    <name evidence="1" type="ORF">BDV96DRAFT_569207</name>
</gene>
<evidence type="ECO:0000313" key="1">
    <source>
        <dbReference type="EMBL" id="KAF2118082.1"/>
    </source>
</evidence>
<sequence>MNPEQWTALPGTLFISRRDDKPLHVAHVEALHAYCDQLGKEPAFWQGLDQIVPREILERQPTDESDDWQTHTDNALKAKAKYMLSRASREGFKQFYKEWRYRPGNRAHRKAPSPYTL</sequence>
<proteinExistence type="predicted"/>
<dbReference type="AlphaFoldDB" id="A0A6A5ZF24"/>
<keyword evidence="2" id="KW-1185">Reference proteome</keyword>
<dbReference type="EMBL" id="ML977317">
    <property type="protein sequence ID" value="KAF2118082.1"/>
    <property type="molecule type" value="Genomic_DNA"/>
</dbReference>
<reference evidence="1" key="1">
    <citation type="journal article" date="2020" name="Stud. Mycol.">
        <title>101 Dothideomycetes genomes: a test case for predicting lifestyles and emergence of pathogens.</title>
        <authorList>
            <person name="Haridas S."/>
            <person name="Albert R."/>
            <person name="Binder M."/>
            <person name="Bloem J."/>
            <person name="Labutti K."/>
            <person name="Salamov A."/>
            <person name="Andreopoulos B."/>
            <person name="Baker S."/>
            <person name="Barry K."/>
            <person name="Bills G."/>
            <person name="Bluhm B."/>
            <person name="Cannon C."/>
            <person name="Castanera R."/>
            <person name="Culley D."/>
            <person name="Daum C."/>
            <person name="Ezra D."/>
            <person name="Gonzalez J."/>
            <person name="Henrissat B."/>
            <person name="Kuo A."/>
            <person name="Liang C."/>
            <person name="Lipzen A."/>
            <person name="Lutzoni F."/>
            <person name="Magnuson J."/>
            <person name="Mondo S."/>
            <person name="Nolan M."/>
            <person name="Ohm R."/>
            <person name="Pangilinan J."/>
            <person name="Park H.-J."/>
            <person name="Ramirez L."/>
            <person name="Alfaro M."/>
            <person name="Sun H."/>
            <person name="Tritt A."/>
            <person name="Yoshinaga Y."/>
            <person name="Zwiers L.-H."/>
            <person name="Turgeon B."/>
            <person name="Goodwin S."/>
            <person name="Spatafora J."/>
            <person name="Crous P."/>
            <person name="Grigoriev I."/>
        </authorList>
    </citation>
    <scope>NUCLEOTIDE SEQUENCE</scope>
    <source>
        <strain evidence="1">CBS 627.86</strain>
    </source>
</reference>
<name>A0A6A5ZF24_9PLEO</name>
<protein>
    <submittedName>
        <fullName evidence="1">Uncharacterized protein</fullName>
    </submittedName>
</protein>
<evidence type="ECO:0000313" key="2">
    <source>
        <dbReference type="Proteomes" id="UP000799770"/>
    </source>
</evidence>
<organism evidence="1 2">
    <name type="scientific">Lophiotrema nucula</name>
    <dbReference type="NCBI Taxonomy" id="690887"/>
    <lineage>
        <taxon>Eukaryota</taxon>
        <taxon>Fungi</taxon>
        <taxon>Dikarya</taxon>
        <taxon>Ascomycota</taxon>
        <taxon>Pezizomycotina</taxon>
        <taxon>Dothideomycetes</taxon>
        <taxon>Pleosporomycetidae</taxon>
        <taxon>Pleosporales</taxon>
        <taxon>Lophiotremataceae</taxon>
        <taxon>Lophiotrema</taxon>
    </lineage>
</organism>
<accession>A0A6A5ZF24</accession>
<dbReference type="Proteomes" id="UP000799770">
    <property type="component" value="Unassembled WGS sequence"/>
</dbReference>